<comment type="similarity">
    <text evidence="2 6">Belongs to the peptidase M24B family.</text>
</comment>
<keyword evidence="11" id="KW-1185">Reference proteome</keyword>
<dbReference type="CDD" id="cd01085">
    <property type="entry name" value="APP"/>
    <property type="match status" value="1"/>
</dbReference>
<dbReference type="AlphaFoldDB" id="A0AAD9FU64"/>
<evidence type="ECO:0000256" key="6">
    <source>
        <dbReference type="RuleBase" id="RU000590"/>
    </source>
</evidence>
<proteinExistence type="inferred from homology"/>
<dbReference type="InterPro" id="IPR001131">
    <property type="entry name" value="Peptidase_M24B_aminopep-P_CS"/>
</dbReference>
<evidence type="ECO:0000259" key="8">
    <source>
        <dbReference type="Pfam" id="PF01321"/>
    </source>
</evidence>
<dbReference type="InterPro" id="IPR032416">
    <property type="entry name" value="Peptidase_M24_C"/>
</dbReference>
<evidence type="ECO:0000313" key="10">
    <source>
        <dbReference type="EMBL" id="KAK1926245.1"/>
    </source>
</evidence>
<evidence type="ECO:0000256" key="2">
    <source>
        <dbReference type="ARBA" id="ARBA00008766"/>
    </source>
</evidence>
<dbReference type="GO" id="GO:0070006">
    <property type="term" value="F:metalloaminopeptidase activity"/>
    <property type="evidence" value="ECO:0007669"/>
    <property type="project" value="InterPro"/>
</dbReference>
<dbReference type="InterPro" id="IPR029149">
    <property type="entry name" value="Creatin/AminoP/Spt16_N"/>
</dbReference>
<dbReference type="InterPro" id="IPR036005">
    <property type="entry name" value="Creatinase/aminopeptidase-like"/>
</dbReference>
<dbReference type="PANTHER" id="PTHR43763">
    <property type="entry name" value="XAA-PRO AMINOPEPTIDASE 1"/>
    <property type="match status" value="1"/>
</dbReference>
<dbReference type="InterPro" id="IPR000994">
    <property type="entry name" value="Pept_M24"/>
</dbReference>
<dbReference type="Gene3D" id="3.40.350.10">
    <property type="entry name" value="Creatinase/prolidase N-terminal domain"/>
    <property type="match status" value="2"/>
</dbReference>
<dbReference type="InterPro" id="IPR000587">
    <property type="entry name" value="Creatinase_N"/>
</dbReference>
<keyword evidence="4" id="KW-0378">Hydrolase</keyword>
<keyword evidence="3 6" id="KW-0479">Metal-binding</keyword>
<organism evidence="10 11">
    <name type="scientific">Papiliotrema laurentii</name>
    <name type="common">Cryptococcus laurentii</name>
    <dbReference type="NCBI Taxonomy" id="5418"/>
    <lineage>
        <taxon>Eukaryota</taxon>
        <taxon>Fungi</taxon>
        <taxon>Dikarya</taxon>
        <taxon>Basidiomycota</taxon>
        <taxon>Agaricomycotina</taxon>
        <taxon>Tremellomycetes</taxon>
        <taxon>Tremellales</taxon>
        <taxon>Rhynchogastremaceae</taxon>
        <taxon>Papiliotrema</taxon>
    </lineage>
</organism>
<name>A0AAD9FU64_PAPLA</name>
<gene>
    <name evidence="10" type="ORF">DB88DRAFT_435832</name>
</gene>
<comment type="cofactor">
    <cofactor evidence="1">
        <name>Mn(2+)</name>
        <dbReference type="ChEBI" id="CHEBI:29035"/>
    </cofactor>
</comment>
<protein>
    <submittedName>
        <fullName evidence="10">Peptidase M24, structural domain-containing protein</fullName>
    </submittedName>
</protein>
<dbReference type="FunFam" id="3.90.230.10:FF:000007">
    <property type="entry name" value="Xaa-Pro aminopeptidase P"/>
    <property type="match status" value="1"/>
</dbReference>
<feature type="domain" description="Creatinase N-terminal" evidence="8">
    <location>
        <begin position="9"/>
        <end position="139"/>
    </location>
</feature>
<dbReference type="FunFam" id="3.40.350.10:FF:000003">
    <property type="entry name" value="Xaa-pro aminopeptidase P"/>
    <property type="match status" value="1"/>
</dbReference>
<keyword evidence="5" id="KW-0464">Manganese</keyword>
<dbReference type="EMBL" id="JAODAN010000002">
    <property type="protein sequence ID" value="KAK1926245.1"/>
    <property type="molecule type" value="Genomic_DNA"/>
</dbReference>
<dbReference type="Pfam" id="PF16189">
    <property type="entry name" value="Creatinase_N_2"/>
    <property type="match status" value="1"/>
</dbReference>
<dbReference type="InterPro" id="IPR050422">
    <property type="entry name" value="X-Pro_aminopeptidase_P"/>
</dbReference>
<evidence type="ECO:0000259" key="9">
    <source>
        <dbReference type="Pfam" id="PF16188"/>
    </source>
</evidence>
<dbReference type="PROSITE" id="PS00491">
    <property type="entry name" value="PROLINE_PEPTIDASE"/>
    <property type="match status" value="1"/>
</dbReference>
<evidence type="ECO:0000256" key="3">
    <source>
        <dbReference type="ARBA" id="ARBA00022723"/>
    </source>
</evidence>
<reference evidence="10" key="1">
    <citation type="submission" date="2023-02" db="EMBL/GenBank/DDBJ databases">
        <title>Identification and recombinant expression of a fungal hydrolase from Papiliotrema laurentii that hydrolyzes apple cutin and clears colloidal polyester polyurethane.</title>
        <authorList>
            <consortium name="DOE Joint Genome Institute"/>
            <person name="Roman V.A."/>
            <person name="Bojanowski C."/>
            <person name="Crable B.R."/>
            <person name="Wagner D.N."/>
            <person name="Hung C.S."/>
            <person name="Nadeau L.J."/>
            <person name="Schratz L."/>
            <person name="Haridas S."/>
            <person name="Pangilinan J."/>
            <person name="Lipzen A."/>
            <person name="Na H."/>
            <person name="Yan M."/>
            <person name="Ng V."/>
            <person name="Grigoriev I.V."/>
            <person name="Spatafora J.W."/>
            <person name="Barlow D."/>
            <person name="Biffinger J."/>
            <person name="Kelley-Loughnane N."/>
            <person name="Varaljay V.A."/>
            <person name="Crookes-Goodson W.J."/>
        </authorList>
    </citation>
    <scope>NUCLEOTIDE SEQUENCE</scope>
    <source>
        <strain evidence="10">5307AH</strain>
    </source>
</reference>
<evidence type="ECO:0000313" key="11">
    <source>
        <dbReference type="Proteomes" id="UP001182556"/>
    </source>
</evidence>
<evidence type="ECO:0000256" key="5">
    <source>
        <dbReference type="ARBA" id="ARBA00023211"/>
    </source>
</evidence>
<dbReference type="Gene3D" id="3.90.230.10">
    <property type="entry name" value="Creatinase/methionine aminopeptidase superfamily"/>
    <property type="match status" value="1"/>
</dbReference>
<evidence type="ECO:0000259" key="7">
    <source>
        <dbReference type="Pfam" id="PF00557"/>
    </source>
</evidence>
<dbReference type="GO" id="GO:0005737">
    <property type="term" value="C:cytoplasm"/>
    <property type="evidence" value="ECO:0007669"/>
    <property type="project" value="UniProtKB-ARBA"/>
</dbReference>
<dbReference type="Proteomes" id="UP001182556">
    <property type="component" value="Unassembled WGS sequence"/>
</dbReference>
<comment type="caution">
    <text evidence="10">The sequence shown here is derived from an EMBL/GenBank/DDBJ whole genome shotgun (WGS) entry which is preliminary data.</text>
</comment>
<dbReference type="InterPro" id="IPR033740">
    <property type="entry name" value="Pept_M24B"/>
</dbReference>
<dbReference type="SUPFAM" id="SSF53092">
    <property type="entry name" value="Creatinase/prolidase N-terminal domain"/>
    <property type="match status" value="1"/>
</dbReference>
<dbReference type="Pfam" id="PF01321">
    <property type="entry name" value="Creatinase_N"/>
    <property type="match status" value="1"/>
</dbReference>
<dbReference type="GO" id="GO:0046872">
    <property type="term" value="F:metal ion binding"/>
    <property type="evidence" value="ECO:0007669"/>
    <property type="project" value="UniProtKB-KW"/>
</dbReference>
<sequence>MALSSLDKLGKVRELMREKQLDAYVVPSEDAHSSEYLAPCDARRAHVTSFTGSAGCAVITKDTARCWTDGRYWLQAEKQLGAGWTLMKQGLTDVPTWPTWLKTELPASSRVGIDPTLISYSDSETLSTSLGSTLVPVTDNLIDLFWASDRPARPASEIFHLEDKYTGEPLSSKLGRMREVLSKTGAQGIVISQLDEVAWLFNLRASDIPYNPVFFAYAIITPDECTLFANPKSLTEPVRQYLHVNGVAVLEYDRFWSSLTSLNGVVSAARANKPLGAAEKARVINVQGMKINRTDKVLIGTKTSWAIAQALGEDNVEVRRSCVEEAKAKKNATEVEGFRQSHIRDGAALCRYFAWLEEVLGRDEQWTEYDAATVLENYRRENKLFMGLSFDTISSTGANAAIIHYSPPQQGSSFIDRNQMYLCDSGGGSVLPQYLDGTTDTTRTWHFGTPSELERRAFTRVLQGHISLDTVVFPEGTTGYVLDILARRALWSDGLDYRHSTSHGVGSFLNVHEGPQGVGQRIQYNDVPLVAGMVISNEPGYYRDGEFGIRIENIDVIKLSQTRENFGGKEYLELERVTMCPIQTKLIDTQLLAPVEREWINGYHAEVLEKVSPLLKEFGDERALTWLEKECRAI</sequence>
<dbReference type="PANTHER" id="PTHR43763:SF6">
    <property type="entry name" value="XAA-PRO AMINOPEPTIDASE 1"/>
    <property type="match status" value="1"/>
</dbReference>
<feature type="domain" description="Peptidase M24" evidence="7">
    <location>
        <begin position="337"/>
        <end position="557"/>
    </location>
</feature>
<evidence type="ECO:0000256" key="4">
    <source>
        <dbReference type="ARBA" id="ARBA00022801"/>
    </source>
</evidence>
<dbReference type="SUPFAM" id="SSF55920">
    <property type="entry name" value="Creatinase/aminopeptidase"/>
    <property type="match status" value="1"/>
</dbReference>
<dbReference type="Pfam" id="PF16188">
    <property type="entry name" value="Peptidase_M24_C"/>
    <property type="match status" value="1"/>
</dbReference>
<feature type="domain" description="Peptidase M24 C-terminal" evidence="9">
    <location>
        <begin position="570"/>
        <end position="634"/>
    </location>
</feature>
<evidence type="ECO:0000256" key="1">
    <source>
        <dbReference type="ARBA" id="ARBA00001936"/>
    </source>
</evidence>
<dbReference type="Pfam" id="PF00557">
    <property type="entry name" value="Peptidase_M24"/>
    <property type="match status" value="1"/>
</dbReference>
<accession>A0AAD9FU64</accession>